<dbReference type="OMA" id="QDPHFGV"/>
<evidence type="ECO:0000313" key="2">
    <source>
        <dbReference type="Proteomes" id="UP000091857"/>
    </source>
</evidence>
<protein>
    <submittedName>
        <fullName evidence="1">Uncharacterized protein</fullName>
    </submittedName>
</protein>
<dbReference type="GO" id="GO:0043565">
    <property type="term" value="F:sequence-specific DNA binding"/>
    <property type="evidence" value="ECO:0000318"/>
    <property type="project" value="GO_Central"/>
</dbReference>
<organism evidence="1 2">
    <name type="scientific">Manihot esculenta</name>
    <name type="common">Cassava</name>
    <name type="synonym">Jatropha manihot</name>
    <dbReference type="NCBI Taxonomy" id="3983"/>
    <lineage>
        <taxon>Eukaryota</taxon>
        <taxon>Viridiplantae</taxon>
        <taxon>Streptophyta</taxon>
        <taxon>Embryophyta</taxon>
        <taxon>Tracheophyta</taxon>
        <taxon>Spermatophyta</taxon>
        <taxon>Magnoliopsida</taxon>
        <taxon>eudicotyledons</taxon>
        <taxon>Gunneridae</taxon>
        <taxon>Pentapetalae</taxon>
        <taxon>rosids</taxon>
        <taxon>fabids</taxon>
        <taxon>Malpighiales</taxon>
        <taxon>Euphorbiaceae</taxon>
        <taxon>Crotonoideae</taxon>
        <taxon>Manihoteae</taxon>
        <taxon>Manihot</taxon>
    </lineage>
</organism>
<name>A0A251JVT7_MANES</name>
<gene>
    <name evidence="1" type="ORF">MANES_13G002842v8</name>
</gene>
<reference evidence="2" key="1">
    <citation type="journal article" date="2016" name="Nat. Biotechnol.">
        <title>Sequencing wild and cultivated cassava and related species reveals extensive interspecific hybridization and genetic diversity.</title>
        <authorList>
            <person name="Bredeson J.V."/>
            <person name="Lyons J.B."/>
            <person name="Prochnik S.E."/>
            <person name="Wu G.A."/>
            <person name="Ha C.M."/>
            <person name="Edsinger-Gonzales E."/>
            <person name="Grimwood J."/>
            <person name="Schmutz J."/>
            <person name="Rabbi I.Y."/>
            <person name="Egesi C."/>
            <person name="Nauluvula P."/>
            <person name="Lebot V."/>
            <person name="Ndunguru J."/>
            <person name="Mkamilo G."/>
            <person name="Bart R.S."/>
            <person name="Setter T.L."/>
            <person name="Gleadow R.M."/>
            <person name="Kulakow P."/>
            <person name="Ferguson M.E."/>
            <person name="Rounsley S."/>
            <person name="Rokhsar D.S."/>
        </authorList>
    </citation>
    <scope>NUCLEOTIDE SEQUENCE [LARGE SCALE GENOMIC DNA]</scope>
    <source>
        <strain evidence="2">cv. AM560-2</strain>
    </source>
</reference>
<dbReference type="Pfam" id="PF03634">
    <property type="entry name" value="TCP"/>
    <property type="match status" value="1"/>
</dbReference>
<comment type="caution">
    <text evidence="1">The sequence shown here is derived from an EMBL/GenBank/DDBJ whole genome shotgun (WGS) entry which is preliminary data.</text>
</comment>
<dbReference type="InterPro" id="IPR017887">
    <property type="entry name" value="TF_TCP_subgr"/>
</dbReference>
<dbReference type="PANTHER" id="PTHR31072:SF121">
    <property type="entry name" value="TRANSCRIPTION FACTOR TCP20-LIKE ISOFORM X1"/>
    <property type="match status" value="1"/>
</dbReference>
<dbReference type="Proteomes" id="UP000091857">
    <property type="component" value="Chromosome 13"/>
</dbReference>
<dbReference type="STRING" id="3983.A0A251JE22"/>
<dbReference type="GO" id="GO:0003700">
    <property type="term" value="F:DNA-binding transcription factor activity"/>
    <property type="evidence" value="ECO:0000318"/>
    <property type="project" value="GO_Central"/>
</dbReference>
<dbReference type="Gramene" id="Manes.13G008300.1.v8.1">
    <property type="protein sequence ID" value="Manes.13G008300.1.v8.1.CDS.1"/>
    <property type="gene ID" value="Manes.13G008300.v8.1"/>
</dbReference>
<dbReference type="PANTHER" id="PTHR31072">
    <property type="entry name" value="TRANSCRIPTION FACTOR TCP4-RELATED"/>
    <property type="match status" value="1"/>
</dbReference>
<dbReference type="EMBL" id="CM004399">
    <property type="protein sequence ID" value="OAY32309.2"/>
    <property type="molecule type" value="Genomic_DNA"/>
</dbReference>
<proteinExistence type="predicted"/>
<dbReference type="OrthoDB" id="1911901at2759"/>
<accession>A0A251JVT7</accession>
<dbReference type="GO" id="GO:0005634">
    <property type="term" value="C:nucleus"/>
    <property type="evidence" value="ECO:0000318"/>
    <property type="project" value="GO_Central"/>
</dbReference>
<dbReference type="PROSITE" id="PS51369">
    <property type="entry name" value="TCP"/>
    <property type="match status" value="1"/>
</dbReference>
<evidence type="ECO:0000313" key="1">
    <source>
        <dbReference type="EMBL" id="OAY32309.2"/>
    </source>
</evidence>
<sequence length="338" mass="39024">MTPSQVRKLSGNFGEAVTDLEERFKENVEEVQRWRAAMTEVADLKGCELQDGDESEFIHEIVKDIISKLGRFSKDITKGLVGMELRLEKMRSYLDIKQSDEVKIIGVWGMGGIGKTTIASVVYKQMYSQFEESSFLADIREASKRHDGLVSLQNKLLSAILNRDVKVHDVHRGIDEIRKRLRHKKVLLILDDVDELVQLEYLIGKRDENWFCKESRIIITTRNKHLLVQHGVDNTYMLEELDGHEALELFYLKAFKTDCPTRNYVELSDHVLRCASGLPLALSVLGSYLFSKSIKVWKSALERLKEIPNEEILGRLQISFDGLDEIDKKYFLERMKIM</sequence>
<dbReference type="InterPro" id="IPR005333">
    <property type="entry name" value="Transcription_factor_TCP"/>
</dbReference>
<keyword evidence="2" id="KW-1185">Reference proteome</keyword>